<name>A0A921GHD7_9ACTN</name>
<keyword evidence="3" id="KW-0378">Hydrolase</keyword>
<dbReference type="Pfam" id="PF02517">
    <property type="entry name" value="Rce1-like"/>
    <property type="match status" value="1"/>
</dbReference>
<organism evidence="3 4">
    <name type="scientific">Thermophilibacter provencensis</name>
    <dbReference type="NCBI Taxonomy" id="1852386"/>
    <lineage>
        <taxon>Bacteria</taxon>
        <taxon>Bacillati</taxon>
        <taxon>Actinomycetota</taxon>
        <taxon>Coriobacteriia</taxon>
        <taxon>Coriobacteriales</taxon>
        <taxon>Atopobiaceae</taxon>
        <taxon>Thermophilibacter</taxon>
    </lineage>
</organism>
<protein>
    <submittedName>
        <fullName evidence="3">CPBP family intramembrane metalloprotease</fullName>
    </submittedName>
</protein>
<dbReference type="RefSeq" id="WP_273446856.1">
    <property type="nucleotide sequence ID" value="NZ_CALUGK010000006.1"/>
</dbReference>
<dbReference type="PANTHER" id="PTHR36435">
    <property type="entry name" value="SLR1288 PROTEIN"/>
    <property type="match status" value="1"/>
</dbReference>
<evidence type="ECO:0000313" key="4">
    <source>
        <dbReference type="Proteomes" id="UP000697330"/>
    </source>
</evidence>
<keyword evidence="1" id="KW-0812">Transmembrane</keyword>
<keyword evidence="1" id="KW-1133">Transmembrane helix</keyword>
<feature type="transmembrane region" description="Helical" evidence="1">
    <location>
        <begin position="97"/>
        <end position="126"/>
    </location>
</feature>
<dbReference type="InterPro" id="IPR052710">
    <property type="entry name" value="CAAX_protease"/>
</dbReference>
<sequence length="290" mass="30222">MEIGIPGEDGEPPAPRHGAGYVARWLLAAAATAPAYLLAQVLASLVAGIALLTTDVDALMLAATLAGLALAVPWWLHLRPRSLLRREGARPSRPARGALLVCALLALGVVLQVTISFVLSLVLPLFPGVMDGYLELMELAGISDAMSPAALVEVAVIAPVAEESLCRGVTLDFSLRALCPGRPPASRAEVPAARFWAANVIQALVFGVMHLNVVQGVYAFALGLLLGWVFRRTGRLRTAVLLHMAVNASSVLMDSLGLLLDGLLVPTVLVGGLATVALVRAAAWLTGDSA</sequence>
<feature type="transmembrane region" description="Helical" evidence="1">
    <location>
        <begin position="266"/>
        <end position="285"/>
    </location>
</feature>
<accession>A0A921GHD7</accession>
<reference evidence="3" key="1">
    <citation type="journal article" date="2021" name="PeerJ">
        <title>Extensive microbial diversity within the chicken gut microbiome revealed by metagenomics and culture.</title>
        <authorList>
            <person name="Gilroy R."/>
            <person name="Ravi A."/>
            <person name="Getino M."/>
            <person name="Pursley I."/>
            <person name="Horton D.L."/>
            <person name="Alikhan N.F."/>
            <person name="Baker D."/>
            <person name="Gharbi K."/>
            <person name="Hall N."/>
            <person name="Watson M."/>
            <person name="Adriaenssens E.M."/>
            <person name="Foster-Nyarko E."/>
            <person name="Jarju S."/>
            <person name="Secka A."/>
            <person name="Antonio M."/>
            <person name="Oren A."/>
            <person name="Chaudhuri R.R."/>
            <person name="La Ragione R."/>
            <person name="Hildebrand F."/>
            <person name="Pallen M.J."/>
        </authorList>
    </citation>
    <scope>NUCLEOTIDE SEQUENCE</scope>
    <source>
        <strain evidence="3">CHK124-7917</strain>
    </source>
</reference>
<evidence type="ECO:0000313" key="3">
    <source>
        <dbReference type="EMBL" id="HJF46296.1"/>
    </source>
</evidence>
<evidence type="ECO:0000256" key="1">
    <source>
        <dbReference type="SAM" id="Phobius"/>
    </source>
</evidence>
<feature type="transmembrane region" description="Helical" evidence="1">
    <location>
        <begin position="58"/>
        <end position="76"/>
    </location>
</feature>
<evidence type="ECO:0000259" key="2">
    <source>
        <dbReference type="Pfam" id="PF02517"/>
    </source>
</evidence>
<dbReference type="PANTHER" id="PTHR36435:SF1">
    <property type="entry name" value="CAAX AMINO TERMINAL PROTEASE FAMILY PROTEIN"/>
    <property type="match status" value="1"/>
</dbReference>
<gene>
    <name evidence="3" type="ORF">K8U72_11055</name>
</gene>
<proteinExistence type="predicted"/>
<dbReference type="AlphaFoldDB" id="A0A921GHD7"/>
<feature type="transmembrane region" description="Helical" evidence="1">
    <location>
        <begin position="200"/>
        <end position="228"/>
    </location>
</feature>
<dbReference type="GO" id="GO:0080120">
    <property type="term" value="P:CAAX-box protein maturation"/>
    <property type="evidence" value="ECO:0007669"/>
    <property type="project" value="UniProtKB-ARBA"/>
</dbReference>
<keyword evidence="3" id="KW-0645">Protease</keyword>
<reference evidence="3" key="2">
    <citation type="submission" date="2021-09" db="EMBL/GenBank/DDBJ databases">
        <authorList>
            <person name="Gilroy R."/>
        </authorList>
    </citation>
    <scope>NUCLEOTIDE SEQUENCE</scope>
    <source>
        <strain evidence="3">CHK124-7917</strain>
    </source>
</reference>
<feature type="domain" description="CAAX prenyl protease 2/Lysostaphin resistance protein A-like" evidence="2">
    <location>
        <begin position="149"/>
        <end position="248"/>
    </location>
</feature>
<dbReference type="InterPro" id="IPR003675">
    <property type="entry name" value="Rce1/LyrA-like_dom"/>
</dbReference>
<dbReference type="Proteomes" id="UP000697330">
    <property type="component" value="Unassembled WGS sequence"/>
</dbReference>
<dbReference type="GO" id="GO:0008237">
    <property type="term" value="F:metallopeptidase activity"/>
    <property type="evidence" value="ECO:0007669"/>
    <property type="project" value="UniProtKB-KW"/>
</dbReference>
<keyword evidence="1" id="KW-0472">Membrane</keyword>
<dbReference type="GO" id="GO:0004175">
    <property type="term" value="F:endopeptidase activity"/>
    <property type="evidence" value="ECO:0007669"/>
    <property type="project" value="UniProtKB-ARBA"/>
</dbReference>
<keyword evidence="3" id="KW-0482">Metalloprotease</keyword>
<feature type="transmembrane region" description="Helical" evidence="1">
    <location>
        <begin position="25"/>
        <end position="52"/>
    </location>
</feature>
<comment type="caution">
    <text evidence="3">The sequence shown here is derived from an EMBL/GenBank/DDBJ whole genome shotgun (WGS) entry which is preliminary data.</text>
</comment>
<dbReference type="EMBL" id="DYWQ01000167">
    <property type="protein sequence ID" value="HJF46296.1"/>
    <property type="molecule type" value="Genomic_DNA"/>
</dbReference>